<proteinExistence type="predicted"/>
<dbReference type="Proteomes" id="UP000235786">
    <property type="component" value="Unassembled WGS sequence"/>
</dbReference>
<dbReference type="EMBL" id="KZ613971">
    <property type="protein sequence ID" value="PMD29793.1"/>
    <property type="molecule type" value="Genomic_DNA"/>
</dbReference>
<feature type="non-terminal residue" evidence="2">
    <location>
        <position position="147"/>
    </location>
</feature>
<keyword evidence="3" id="KW-1185">Reference proteome</keyword>
<dbReference type="PANTHER" id="PTHR33112:SF12">
    <property type="entry name" value="HETEROKARYON INCOMPATIBILITY DOMAIN-CONTAINING PROTEIN"/>
    <property type="match status" value="1"/>
</dbReference>
<protein>
    <submittedName>
        <fullName evidence="2">HET-domain-containing protein</fullName>
    </submittedName>
</protein>
<feature type="domain" description="Heterokaryon incompatibility" evidence="1">
    <location>
        <begin position="1"/>
        <end position="104"/>
    </location>
</feature>
<organism evidence="2 3">
    <name type="scientific">Hyaloscypha variabilis (strain UAMH 11265 / GT02V1 / F)</name>
    <name type="common">Meliniomyces variabilis</name>
    <dbReference type="NCBI Taxonomy" id="1149755"/>
    <lineage>
        <taxon>Eukaryota</taxon>
        <taxon>Fungi</taxon>
        <taxon>Dikarya</taxon>
        <taxon>Ascomycota</taxon>
        <taxon>Pezizomycotina</taxon>
        <taxon>Leotiomycetes</taxon>
        <taxon>Helotiales</taxon>
        <taxon>Hyaloscyphaceae</taxon>
        <taxon>Hyaloscypha</taxon>
        <taxon>Hyaloscypha variabilis</taxon>
    </lineage>
</organism>
<name>A0A2J6QU58_HYAVF</name>
<evidence type="ECO:0000313" key="3">
    <source>
        <dbReference type="Proteomes" id="UP000235786"/>
    </source>
</evidence>
<dbReference type="PANTHER" id="PTHR33112">
    <property type="entry name" value="DOMAIN PROTEIN, PUTATIVE-RELATED"/>
    <property type="match status" value="1"/>
</dbReference>
<feature type="non-terminal residue" evidence="2">
    <location>
        <position position="1"/>
    </location>
</feature>
<reference evidence="2 3" key="1">
    <citation type="submission" date="2016-04" db="EMBL/GenBank/DDBJ databases">
        <title>A degradative enzymes factory behind the ericoid mycorrhizal symbiosis.</title>
        <authorList>
            <consortium name="DOE Joint Genome Institute"/>
            <person name="Martino E."/>
            <person name="Morin E."/>
            <person name="Grelet G."/>
            <person name="Kuo A."/>
            <person name="Kohler A."/>
            <person name="Daghino S."/>
            <person name="Barry K."/>
            <person name="Choi C."/>
            <person name="Cichocki N."/>
            <person name="Clum A."/>
            <person name="Copeland A."/>
            <person name="Hainaut M."/>
            <person name="Haridas S."/>
            <person name="Labutti K."/>
            <person name="Lindquist E."/>
            <person name="Lipzen A."/>
            <person name="Khouja H.-R."/>
            <person name="Murat C."/>
            <person name="Ohm R."/>
            <person name="Olson A."/>
            <person name="Spatafora J."/>
            <person name="Veneault-Fourrey C."/>
            <person name="Henrissat B."/>
            <person name="Grigoriev I."/>
            <person name="Martin F."/>
            <person name="Perotto S."/>
        </authorList>
    </citation>
    <scope>NUCLEOTIDE SEQUENCE [LARGE SCALE GENOMIC DNA]</scope>
    <source>
        <strain evidence="2 3">F</strain>
    </source>
</reference>
<evidence type="ECO:0000259" key="1">
    <source>
        <dbReference type="Pfam" id="PF06985"/>
    </source>
</evidence>
<evidence type="ECO:0000313" key="2">
    <source>
        <dbReference type="EMBL" id="PMD29793.1"/>
    </source>
</evidence>
<sequence length="147" mass="16917">FLALSYVWGPQKGPLELSSAGYFSLQNVPLTVRDAAKAVLELGRRYLWVDRYCINQQDESERKMMIDNMDLIYESADATLIALHGENDQSGLPGVSTLSRATQPSSHWNTRGWTYQEARLSRRCLFFSRYQVYLVCRHSTWSESVPF</sequence>
<dbReference type="AlphaFoldDB" id="A0A2J6QU58"/>
<dbReference type="STRING" id="1149755.A0A2J6QU58"/>
<accession>A0A2J6QU58</accession>
<gene>
    <name evidence="2" type="ORF">L207DRAFT_391122</name>
</gene>
<dbReference type="InterPro" id="IPR010730">
    <property type="entry name" value="HET"/>
</dbReference>
<dbReference type="Pfam" id="PF06985">
    <property type="entry name" value="HET"/>
    <property type="match status" value="1"/>
</dbReference>
<dbReference type="OrthoDB" id="5428863at2759"/>